<proteinExistence type="predicted"/>
<comment type="caution">
    <text evidence="1">The sequence shown here is derived from an EMBL/GenBank/DDBJ whole genome shotgun (WGS) entry which is preliminary data.</text>
</comment>
<dbReference type="Proteomes" id="UP001595478">
    <property type="component" value="Unassembled WGS sequence"/>
</dbReference>
<name>A0ABV7FLV2_9ALTE</name>
<dbReference type="RefSeq" id="WP_376919416.1">
    <property type="nucleotide sequence ID" value="NZ_JBHRSW010000008.1"/>
</dbReference>
<gene>
    <name evidence="1" type="ORF">ACFOHL_06560</name>
</gene>
<protein>
    <recommendedName>
        <fullName evidence="3">Glycosyltransferase 2-like domain-containing protein</fullName>
    </recommendedName>
</protein>
<evidence type="ECO:0000313" key="1">
    <source>
        <dbReference type="EMBL" id="MFC3121277.1"/>
    </source>
</evidence>
<accession>A0ABV7FLV2</accession>
<dbReference type="SUPFAM" id="SSF53448">
    <property type="entry name" value="Nucleotide-diphospho-sugar transferases"/>
    <property type="match status" value="1"/>
</dbReference>
<evidence type="ECO:0008006" key="3">
    <source>
        <dbReference type="Google" id="ProtNLM"/>
    </source>
</evidence>
<evidence type="ECO:0000313" key="2">
    <source>
        <dbReference type="Proteomes" id="UP001595478"/>
    </source>
</evidence>
<keyword evidence="2" id="KW-1185">Reference proteome</keyword>
<dbReference type="InterPro" id="IPR029044">
    <property type="entry name" value="Nucleotide-diphossugar_trans"/>
</dbReference>
<organism evidence="1 2">
    <name type="scientific">Agaribacter flavus</name>
    <dbReference type="NCBI Taxonomy" id="1902781"/>
    <lineage>
        <taxon>Bacteria</taxon>
        <taxon>Pseudomonadati</taxon>
        <taxon>Pseudomonadota</taxon>
        <taxon>Gammaproteobacteria</taxon>
        <taxon>Alteromonadales</taxon>
        <taxon>Alteromonadaceae</taxon>
        <taxon>Agaribacter</taxon>
    </lineage>
</organism>
<dbReference type="EMBL" id="JBHRSW010000008">
    <property type="protein sequence ID" value="MFC3121277.1"/>
    <property type="molecule type" value="Genomic_DNA"/>
</dbReference>
<dbReference type="Gene3D" id="3.90.550.10">
    <property type="entry name" value="Spore Coat Polysaccharide Biosynthesis Protein SpsA, Chain A"/>
    <property type="match status" value="1"/>
</dbReference>
<sequence length="275" mass="31207">MKCVLFTTTILTSKSIDFLTRLHESVRHNSEIGTFNIVHVLLIQNPDQLAIPNLEETSRYKLLIKQTSTKHSLSDARNKMLQTATTNELISPEDIVAFPDDDCWYPGKSLYSIYSVFEKYASIGLLFCKYRSCDHESLDNVQLRIHKASGKDVVRNASSNTIFIRGGIVNGIGSFDENLGVGAIHNGGEDLDYALRAYHESEDVLFLDKYIIGHRDKIKTLMASYYRGSAIVLFRNMFMSGGLFLEAVRKFMIGCFYVLKGDMHIKEIWTAIRAR</sequence>
<reference evidence="2" key="1">
    <citation type="journal article" date="2019" name="Int. J. Syst. Evol. Microbiol.">
        <title>The Global Catalogue of Microorganisms (GCM) 10K type strain sequencing project: providing services to taxonomists for standard genome sequencing and annotation.</title>
        <authorList>
            <consortium name="The Broad Institute Genomics Platform"/>
            <consortium name="The Broad Institute Genome Sequencing Center for Infectious Disease"/>
            <person name="Wu L."/>
            <person name="Ma J."/>
        </authorList>
    </citation>
    <scope>NUCLEOTIDE SEQUENCE [LARGE SCALE GENOMIC DNA]</scope>
    <source>
        <strain evidence="2">KCTC 52473</strain>
    </source>
</reference>